<dbReference type="SMR" id="Q815M2"/>
<gene>
    <name evidence="1" type="ordered locus">BC_5119</name>
</gene>
<reference evidence="1 2" key="1">
    <citation type="journal article" date="2003" name="Nature">
        <title>Genome sequence of Bacillus cereus and comparative analysis with Bacillus anthracis.</title>
        <authorList>
            <person name="Ivanova N."/>
            <person name="Sorokin A."/>
            <person name="Anderson I."/>
            <person name="Galleron N."/>
            <person name="Candelon B."/>
            <person name="Kapatral V."/>
            <person name="Bhattacharyya A."/>
            <person name="Reznik G."/>
            <person name="Mikhailova N."/>
            <person name="Lapidus A."/>
            <person name="Chu L."/>
            <person name="Mazur M."/>
            <person name="Goltsman E."/>
            <person name="Larsen N."/>
            <person name="D'Souza M."/>
            <person name="Walunas T."/>
            <person name="Grechkin Y."/>
            <person name="Pusch G."/>
            <person name="Haselkorn R."/>
            <person name="Fonstein M."/>
            <person name="Ehrlich S.D."/>
            <person name="Overbeek R."/>
            <person name="Kyrpides N."/>
        </authorList>
    </citation>
    <scope>NUCLEOTIDE SEQUENCE [LARGE SCALE GENOMIC DNA]</scope>
    <source>
        <strain evidence="2">ATCC 14579 / DSM 31 / CCUG 7414 / JCM 2152 / NBRC 15305 / NCIMB 9373 / NCTC 2599 / NRRL B-3711</strain>
    </source>
</reference>
<dbReference type="AlphaFoldDB" id="Q815M2"/>
<keyword evidence="2" id="KW-1185">Reference proteome</keyword>
<dbReference type="OrthoDB" id="2990637at2"/>
<name>Q815M2_BACCR</name>
<dbReference type="GeneID" id="99621394"/>
<dbReference type="Gene3D" id="3.40.109.10">
    <property type="entry name" value="NADH Oxidase"/>
    <property type="match status" value="1"/>
</dbReference>
<dbReference type="HOGENOM" id="CLU_1302843_0_0_9"/>
<protein>
    <submittedName>
        <fullName evidence="1">Uncharacterized protein</fullName>
    </submittedName>
</protein>
<sequence length="211" mass="24697">MYKEFVERSRNLNSINFLGNNIDISKIKLDLKTKTVLDVIEKRESFRYFSKDISHLNLDLLEKLYDHGEAIIKGLQIENYVEICFIDNNKLINRNFQGVYYREDENWVLKTKLDKESISRETLYLQTEMHDASGVFFFEWKVNNIPTENNLGNYRYMNAISGLLGHQLSLKATELDLNGTIFAGITLVEYQVEILKSFNDSRLPIFAFSVE</sequence>
<dbReference type="InterPro" id="IPR000415">
    <property type="entry name" value="Nitroreductase-like"/>
</dbReference>
<dbReference type="Proteomes" id="UP000001417">
    <property type="component" value="Chromosome"/>
</dbReference>
<accession>Q815M2</accession>
<proteinExistence type="predicted"/>
<dbReference type="RefSeq" id="WP_000276249.1">
    <property type="nucleotide sequence ID" value="NC_004722.1"/>
</dbReference>
<dbReference type="PATRIC" id="fig|226900.8.peg.5276"/>
<organism evidence="1 2">
    <name type="scientific">Bacillus cereus (strain ATCC 14579 / DSM 31 / CCUG 7414 / JCM 2152 / NBRC 15305 / NCIMB 9373 / NCTC 2599 / NRRL B-3711)</name>
    <dbReference type="NCBI Taxonomy" id="226900"/>
    <lineage>
        <taxon>Bacteria</taxon>
        <taxon>Bacillati</taxon>
        <taxon>Bacillota</taxon>
        <taxon>Bacilli</taxon>
        <taxon>Bacillales</taxon>
        <taxon>Bacillaceae</taxon>
        <taxon>Bacillus</taxon>
        <taxon>Bacillus cereus group</taxon>
    </lineage>
</organism>
<dbReference type="GO" id="GO:0016491">
    <property type="term" value="F:oxidoreductase activity"/>
    <property type="evidence" value="ECO:0007669"/>
    <property type="project" value="InterPro"/>
</dbReference>
<dbReference type="KEGG" id="bce:BC5119"/>
<evidence type="ECO:0000313" key="2">
    <source>
        <dbReference type="Proteomes" id="UP000001417"/>
    </source>
</evidence>
<dbReference type="EMBL" id="AE016877">
    <property type="protein sequence ID" value="AAP11988.1"/>
    <property type="molecule type" value="Genomic_DNA"/>
</dbReference>
<evidence type="ECO:0000313" key="1">
    <source>
        <dbReference type="EMBL" id="AAP11988.1"/>
    </source>
</evidence>